<dbReference type="InterPro" id="IPR015495">
    <property type="entry name" value="Myb_TF_plants"/>
</dbReference>
<feature type="domain" description="HTH myb-type" evidence="9">
    <location>
        <begin position="61"/>
        <end position="111"/>
    </location>
</feature>
<dbReference type="AlphaFoldDB" id="A0A5J6XVE0"/>
<feature type="domain" description="Myb-like" evidence="8">
    <location>
        <begin position="4"/>
        <end position="56"/>
    </location>
</feature>
<feature type="domain" description="Myb-like" evidence="8">
    <location>
        <begin position="57"/>
        <end position="107"/>
    </location>
</feature>
<accession>A0A5J6XVE0</accession>
<dbReference type="PANTHER" id="PTHR47999:SF121">
    <property type="entry name" value="MYB TRANSCRIPTION FACTOR"/>
    <property type="match status" value="1"/>
</dbReference>
<dbReference type="FunFam" id="1.10.10.60:FF:000218">
    <property type="entry name" value="Myb transcription factor"/>
    <property type="match status" value="1"/>
</dbReference>
<organism evidence="10">
    <name type="scientific">Melastoma malabathricum subsp. normale</name>
    <dbReference type="NCBI Taxonomy" id="528022"/>
    <lineage>
        <taxon>Eukaryota</taxon>
        <taxon>Viridiplantae</taxon>
        <taxon>Streptophyta</taxon>
        <taxon>Embryophyta</taxon>
        <taxon>Tracheophyta</taxon>
        <taxon>Spermatophyta</taxon>
        <taxon>Magnoliopsida</taxon>
        <taxon>eudicotyledons</taxon>
        <taxon>Gunneridae</taxon>
        <taxon>Pentapetalae</taxon>
        <taxon>rosids</taxon>
        <taxon>malvids</taxon>
        <taxon>Myrtales</taxon>
        <taxon>Melastomataceae</taxon>
        <taxon>Melastomatoideae</taxon>
        <taxon>Melastomateae</taxon>
        <taxon>Melastoma</taxon>
    </lineage>
</organism>
<dbReference type="SMART" id="SM00717">
    <property type="entry name" value="SANT"/>
    <property type="match status" value="2"/>
</dbReference>
<dbReference type="SUPFAM" id="SSF46689">
    <property type="entry name" value="Homeodomain-like"/>
    <property type="match status" value="1"/>
</dbReference>
<dbReference type="GO" id="GO:0080090">
    <property type="term" value="P:regulation of primary metabolic process"/>
    <property type="evidence" value="ECO:0007669"/>
    <property type="project" value="UniProtKB-ARBA"/>
</dbReference>
<comment type="subcellular location">
    <subcellularLocation>
        <location evidence="1">Nucleus</location>
    </subcellularLocation>
</comment>
<proteinExistence type="predicted"/>
<evidence type="ECO:0000256" key="3">
    <source>
        <dbReference type="ARBA" id="ARBA00023015"/>
    </source>
</evidence>
<dbReference type="PANTHER" id="PTHR47999">
    <property type="entry name" value="TRANSCRIPTION FACTOR MYB8-RELATED-RELATED"/>
    <property type="match status" value="1"/>
</dbReference>
<feature type="domain" description="HTH myb-type" evidence="9">
    <location>
        <begin position="1"/>
        <end position="60"/>
    </location>
</feature>
<dbReference type="PROSITE" id="PS50090">
    <property type="entry name" value="MYB_LIKE"/>
    <property type="match status" value="2"/>
</dbReference>
<dbReference type="InterPro" id="IPR009057">
    <property type="entry name" value="Homeodomain-like_sf"/>
</dbReference>
<reference evidence="10" key="1">
    <citation type="submission" date="2019-03" db="EMBL/GenBank/DDBJ databases">
        <title>Long-term balancing selection on a myb transcription factor maintains twig trichome color polymorphism in Melastoma normale.</title>
        <authorList>
            <person name="Guilian H."/>
            <person name="Renchao Z."/>
            <person name="Wei W."/>
        </authorList>
    </citation>
    <scope>NUCLEOTIDE SEQUENCE</scope>
    <source>
        <tissue evidence="10">Leaf</tissue>
    </source>
</reference>
<dbReference type="Gene3D" id="1.10.10.60">
    <property type="entry name" value="Homeodomain-like"/>
    <property type="match status" value="2"/>
</dbReference>
<keyword evidence="6" id="KW-0804">Transcription</keyword>
<gene>
    <name evidence="10" type="primary">myb</name>
</gene>
<evidence type="ECO:0000256" key="5">
    <source>
        <dbReference type="ARBA" id="ARBA00023159"/>
    </source>
</evidence>
<evidence type="ECO:0000256" key="6">
    <source>
        <dbReference type="ARBA" id="ARBA00023163"/>
    </source>
</evidence>
<evidence type="ECO:0000256" key="7">
    <source>
        <dbReference type="ARBA" id="ARBA00023242"/>
    </source>
</evidence>
<keyword evidence="5" id="KW-0010">Activator</keyword>
<sequence length="247" mass="28156">MKSSLGLRKGSWTEEEDELLRKCVQHHGEGRWHLVPCRAGLNRCRKSCRMRWLNYLKPNTKRGKFQGDEVDMIIRLHNLLGNRWSLIAGRIPGRTANDVKNYWNTHLAKKTTFADEKPKVKPQKIVKVTALKPRARTFTKSLAWLRGRATLITSAALRPDNNVTNNHVSRSPEAEEPWWKVLLGDADEFDRAPNLAIPSGGDPSTNTTKEACVEATTQDNGERWDDLSFDIDLWQFLGTVPEPNVAY</sequence>
<name>A0A5J6XVE0_9MYRT</name>
<dbReference type="InterPro" id="IPR001005">
    <property type="entry name" value="SANT/Myb"/>
</dbReference>
<dbReference type="PROSITE" id="PS51294">
    <property type="entry name" value="HTH_MYB"/>
    <property type="match status" value="2"/>
</dbReference>
<evidence type="ECO:0000256" key="1">
    <source>
        <dbReference type="ARBA" id="ARBA00004123"/>
    </source>
</evidence>
<dbReference type="InterPro" id="IPR017930">
    <property type="entry name" value="Myb_dom"/>
</dbReference>
<dbReference type="CDD" id="cd00167">
    <property type="entry name" value="SANT"/>
    <property type="match status" value="2"/>
</dbReference>
<evidence type="ECO:0000259" key="8">
    <source>
        <dbReference type="PROSITE" id="PS50090"/>
    </source>
</evidence>
<dbReference type="GO" id="GO:0005634">
    <property type="term" value="C:nucleus"/>
    <property type="evidence" value="ECO:0007669"/>
    <property type="project" value="UniProtKB-SubCell"/>
</dbReference>
<evidence type="ECO:0000256" key="4">
    <source>
        <dbReference type="ARBA" id="ARBA00023125"/>
    </source>
</evidence>
<keyword evidence="2" id="KW-0677">Repeat</keyword>
<dbReference type="EMBL" id="MK618502">
    <property type="protein sequence ID" value="QFN51935.1"/>
    <property type="molecule type" value="Genomic_DNA"/>
</dbReference>
<dbReference type="GO" id="GO:0003677">
    <property type="term" value="F:DNA binding"/>
    <property type="evidence" value="ECO:0007669"/>
    <property type="project" value="UniProtKB-KW"/>
</dbReference>
<keyword evidence="7" id="KW-0539">Nucleus</keyword>
<evidence type="ECO:0000259" key="9">
    <source>
        <dbReference type="PROSITE" id="PS51294"/>
    </source>
</evidence>
<keyword evidence="3" id="KW-0805">Transcription regulation</keyword>
<dbReference type="Pfam" id="PF00249">
    <property type="entry name" value="Myb_DNA-binding"/>
    <property type="match status" value="2"/>
</dbReference>
<keyword evidence="4" id="KW-0238">DNA-binding</keyword>
<evidence type="ECO:0000256" key="2">
    <source>
        <dbReference type="ARBA" id="ARBA00022737"/>
    </source>
</evidence>
<evidence type="ECO:0000313" key="10">
    <source>
        <dbReference type="EMBL" id="QFN51922.1"/>
    </source>
</evidence>
<dbReference type="EMBL" id="MK618489">
    <property type="protein sequence ID" value="QFN51922.1"/>
    <property type="molecule type" value="Genomic_DNA"/>
</dbReference>
<protein>
    <submittedName>
        <fullName evidence="10">MYB transcription factor</fullName>
    </submittedName>
</protein>